<comment type="caution">
    <text evidence="2">The sequence shown here is derived from an EMBL/GenBank/DDBJ whole genome shotgun (WGS) entry which is preliminary data.</text>
</comment>
<keyword evidence="3" id="KW-1185">Reference proteome</keyword>
<organism evidence="2 3">
    <name type="scientific">Phytophthora fragariaefolia</name>
    <dbReference type="NCBI Taxonomy" id="1490495"/>
    <lineage>
        <taxon>Eukaryota</taxon>
        <taxon>Sar</taxon>
        <taxon>Stramenopiles</taxon>
        <taxon>Oomycota</taxon>
        <taxon>Peronosporomycetes</taxon>
        <taxon>Peronosporales</taxon>
        <taxon>Peronosporaceae</taxon>
        <taxon>Phytophthora</taxon>
    </lineage>
</organism>
<gene>
    <name evidence="2" type="ORF">Pfra01_001738300</name>
</gene>
<dbReference type="AlphaFoldDB" id="A0A9W6XTS3"/>
<feature type="region of interest" description="Disordered" evidence="1">
    <location>
        <begin position="902"/>
        <end position="923"/>
    </location>
</feature>
<accession>A0A9W6XTS3</accession>
<name>A0A9W6XTS3_9STRA</name>
<sequence>MTISGRLIFFRRLPDNAEFNAVSDKVDQWLGMETLPTLVYPVFTAIFTVLTPSQQLWVSLLLPVLKLAVRAALWSVARNDDDLVGVITCCVGHLYHVLFTAMILQNSKSYKTLGVVAVFSTAQMLFNCRYILSDAKRINETRARLELKEYEEAKIDSIQAALIFAQETRIAQNLHWRTPSLLLSTYLGYRGADFLEMHRELLRAASQYNAVYVCNTPRHAAARGPHSNPGAPTDTAIQQASTNSPGMTRIFPWTKYDNVAMKQKSSRLIKLTSRSSIMEPPRFRSDRGAWTNTEREESQLARKEAVIHAVAWAYHQSEMVLLRSYITICITLFYDEIVHVSQSSSCPLHVNVQQSDMVAVVPTSACTEPQDSSLRRVYTRSVTASQWVPSLFTRIPGQYTVSKLDSFERFTLQTSHREVVGILLFTPAPSLLVNLLLESIPLADPSTGFRRSIAFQTRHFAASVIQTVFPALVKKDCVPDFPVGSWKATAAFGVIQGVIAISTNAVISLSTGLYPVPFAHFIPLLPMGVVGTLLCYRRQAWGPELPDFRIRSSQVDYRLGMETLPIFVYPVFTALFMSLPPQEQLWLSLLLPVIKLVLRHWLWLVSKDDGDLVGVITCCAGHLYHTLFTDVILQNAKSVETLAVVVLFNIGQMLLNCRYVLKDAFALEKAKIQLQGEYLYNLTDNAVYNAMLFANESEVASRLHAQQPSALLSTYPGYHGKTFIHRHSKHVRGNSSLGLSSLAHVKRVSITAIKRVHQDGDRSRSNSNTMSGSWTMHGNGLVQVLPATGDTIPKQPLTNSGTVWDATSPQANLLMKVIEELEARKASTTLGAWFKVVTGHLPGEYALDRIRRRTSKRQMAGISLLVTLGCLVSNALIERALQNGFFNLFTVKMKSLCLQNAKSSDVGSKDGTTQLSLNPQGIQ</sequence>
<dbReference type="OrthoDB" id="118937at2759"/>
<reference evidence="2" key="1">
    <citation type="submission" date="2023-04" db="EMBL/GenBank/DDBJ databases">
        <title>Phytophthora fragariaefolia NBRC 109709.</title>
        <authorList>
            <person name="Ichikawa N."/>
            <person name="Sato H."/>
            <person name="Tonouchi N."/>
        </authorList>
    </citation>
    <scope>NUCLEOTIDE SEQUENCE</scope>
    <source>
        <strain evidence="2">NBRC 109709</strain>
    </source>
</reference>
<protein>
    <submittedName>
        <fullName evidence="2">Unnamed protein product</fullName>
    </submittedName>
</protein>
<dbReference type="EMBL" id="BSXT01002047">
    <property type="protein sequence ID" value="GMF46810.1"/>
    <property type="molecule type" value="Genomic_DNA"/>
</dbReference>
<dbReference type="Proteomes" id="UP001165121">
    <property type="component" value="Unassembled WGS sequence"/>
</dbReference>
<evidence type="ECO:0000313" key="2">
    <source>
        <dbReference type="EMBL" id="GMF46810.1"/>
    </source>
</evidence>
<evidence type="ECO:0000313" key="3">
    <source>
        <dbReference type="Proteomes" id="UP001165121"/>
    </source>
</evidence>
<proteinExistence type="predicted"/>
<evidence type="ECO:0000256" key="1">
    <source>
        <dbReference type="SAM" id="MobiDB-lite"/>
    </source>
</evidence>